<dbReference type="PRINTS" id="PR01210">
    <property type="entry name" value="GGTRANSPTASE"/>
</dbReference>
<evidence type="ECO:0000256" key="3">
    <source>
        <dbReference type="RuleBase" id="RU368068"/>
    </source>
</evidence>
<keyword evidence="6" id="KW-1185">Reference proteome</keyword>
<proteinExistence type="predicted"/>
<dbReference type="Gene3D" id="1.10.246.130">
    <property type="match status" value="1"/>
</dbReference>
<dbReference type="EC" id="3.4.19.13" evidence="3"/>
<dbReference type="RefSeq" id="XP_066805374.1">
    <property type="nucleotide sequence ID" value="XM_066944173.1"/>
</dbReference>
<dbReference type="NCBIfam" id="TIGR00066">
    <property type="entry name" value="g_glut_trans"/>
    <property type="match status" value="1"/>
</dbReference>
<name>A0AAW0Z4N5_9TREE</name>
<dbReference type="Gene3D" id="3.60.20.40">
    <property type="match status" value="1"/>
</dbReference>
<dbReference type="AlphaFoldDB" id="A0AAW0Z4N5"/>
<evidence type="ECO:0000313" key="6">
    <source>
        <dbReference type="Proteomes" id="UP001388673"/>
    </source>
</evidence>
<dbReference type="Pfam" id="PF01019">
    <property type="entry name" value="G_glu_transpept"/>
    <property type="match status" value="1"/>
</dbReference>
<reference evidence="5 6" key="1">
    <citation type="journal article" date="2024" name="bioRxiv">
        <title>Comparative genomics of Cryptococcus and Kwoniella reveals pathogenesis evolution and contrasting karyotype dynamics via intercentromeric recombination or chromosome fusion.</title>
        <authorList>
            <person name="Coelho M.A."/>
            <person name="David-Palma M."/>
            <person name="Shea T."/>
            <person name="Bowers K."/>
            <person name="McGinley-Smith S."/>
            <person name="Mohammad A.W."/>
            <person name="Gnirke A."/>
            <person name="Yurkov A.M."/>
            <person name="Nowrousian M."/>
            <person name="Sun S."/>
            <person name="Cuomo C.A."/>
            <person name="Heitman J."/>
        </authorList>
    </citation>
    <scope>NUCLEOTIDE SEQUENCE [LARGE SCALE GENOMIC DNA]</scope>
    <source>
        <strain evidence="5 6">CBS 13917</strain>
    </source>
</reference>
<sequence length="555" mass="59643">MTVPVLSGAVCSEQIRASEIGTSILAAGGNAADAIIATIIAVNTLAPFHSDIGGGGFAIIRTTSGDVDSLDFRHTAPAAASSEFYKNPEVSTAVGGAAVAVPGEIRGLEALHQKYGRLEWRKLFEPSIKLAEEGCEVRGDLYDFLTKECVPPSSPNLAGSWMEKDPMYASLFHNGQALPIGSTWKRPEYARTLERIAREGADAFYHGEIAEAIVNAVKERGGLMTVEDLRNYRVNWNTPLSVKYRDYTLWAPPAPASGAIWLSAMGMLSTFEPAGAGTVTDLHRLTEALRLAYGQRTALGDPAFVPGLEEKQLSWLESQALAKRAKMISDDKTHNPDYYKPPKVEIVNDHGTSNITVADSEGLVISITTTVGLNWGSHIMVPGFGMVLNDSMDDFSVEGRPNGTGYEPQVANYVYGGKRPLSSSCPYIVVDSTGKVVLSGGAAGGSTIISCNVQVARNILDYDMSAAEALRANRLHNQILPNWSEVEKSSTHQGITVDGFSEEQGKGLEEKGHVLKWVDKNRSTPCAIKFLSGGGWEPQGDPRKHDSGGSVFQQA</sequence>
<feature type="active site" description="Nucleophile" evidence="1">
    <location>
        <position position="352"/>
    </location>
</feature>
<comment type="function">
    <text evidence="3">Cleaves the gamma-glutamyl peptide bond of glutathione and glutathione conjugates.</text>
</comment>
<dbReference type="EC" id="2.3.2.2" evidence="3"/>
<dbReference type="PANTHER" id="PTHR11686:SF62">
    <property type="entry name" value="GLUTATHIONE HYDROLASE"/>
    <property type="match status" value="1"/>
</dbReference>
<gene>
    <name evidence="5" type="ORF">IAR55_001043</name>
</gene>
<dbReference type="Proteomes" id="UP001388673">
    <property type="component" value="Unassembled WGS sequence"/>
</dbReference>
<keyword evidence="3" id="KW-0378">Hydrolase</keyword>
<comment type="caution">
    <text evidence="5">The sequence shown here is derived from an EMBL/GenBank/DDBJ whole genome shotgun (WGS) entry which is preliminary data.</text>
</comment>
<comment type="pathway">
    <text evidence="3">Sulfur metabolism; glutathione metabolism.</text>
</comment>
<protein>
    <recommendedName>
        <fullName evidence="3">Glutathione hydrolase</fullName>
        <ecNumber evidence="3">2.3.2.2</ecNumber>
        <ecNumber evidence="3">3.4.19.13</ecNumber>
    </recommendedName>
    <alternativeName>
        <fullName evidence="3">Gamma-glutamyltransferase</fullName>
    </alternativeName>
    <alternativeName>
        <fullName evidence="3">Gamma-glutamyltranspeptidase</fullName>
    </alternativeName>
</protein>
<evidence type="ECO:0000256" key="1">
    <source>
        <dbReference type="PIRSR" id="PIRSR600101-1"/>
    </source>
</evidence>
<evidence type="ECO:0000256" key="4">
    <source>
        <dbReference type="SAM" id="MobiDB-lite"/>
    </source>
</evidence>
<keyword evidence="3" id="KW-0808">Transferase</keyword>
<dbReference type="InterPro" id="IPR000101">
    <property type="entry name" value="GGT_peptidase"/>
</dbReference>
<feature type="binding site" evidence="2">
    <location>
        <position position="73"/>
    </location>
    <ligand>
        <name>L-glutamate</name>
        <dbReference type="ChEBI" id="CHEBI:29985"/>
    </ligand>
</feature>
<dbReference type="GO" id="GO:0103068">
    <property type="term" value="F:leukotriene C4 gamma-glutamyl transferase activity"/>
    <property type="evidence" value="ECO:0007669"/>
    <property type="project" value="UniProtKB-EC"/>
</dbReference>
<feature type="binding site" evidence="2">
    <location>
        <begin position="422"/>
        <end position="423"/>
    </location>
    <ligand>
        <name>L-glutamate</name>
        <dbReference type="ChEBI" id="CHEBI:29985"/>
    </ligand>
</feature>
<comment type="catalytic activity">
    <reaction evidence="3">
        <text>glutathione + H2O = L-cysteinylglycine + L-glutamate</text>
        <dbReference type="Rhea" id="RHEA:28807"/>
        <dbReference type="ChEBI" id="CHEBI:15377"/>
        <dbReference type="ChEBI" id="CHEBI:29985"/>
        <dbReference type="ChEBI" id="CHEBI:57925"/>
        <dbReference type="ChEBI" id="CHEBI:61694"/>
        <dbReference type="EC" id="3.4.19.13"/>
    </reaction>
</comment>
<dbReference type="EMBL" id="JBCAWK010000002">
    <property type="protein sequence ID" value="KAK8865895.1"/>
    <property type="molecule type" value="Genomic_DNA"/>
</dbReference>
<feature type="binding site" evidence="2">
    <location>
        <position position="394"/>
    </location>
    <ligand>
        <name>L-glutamate</name>
        <dbReference type="ChEBI" id="CHEBI:29985"/>
    </ligand>
</feature>
<dbReference type="PANTHER" id="PTHR11686">
    <property type="entry name" value="GAMMA GLUTAMYL TRANSPEPTIDASE"/>
    <property type="match status" value="1"/>
</dbReference>
<dbReference type="GO" id="GO:0036374">
    <property type="term" value="F:glutathione hydrolase activity"/>
    <property type="evidence" value="ECO:0007669"/>
    <property type="project" value="UniProtKB-UniRule"/>
</dbReference>
<dbReference type="GeneID" id="92178302"/>
<evidence type="ECO:0000313" key="5">
    <source>
        <dbReference type="EMBL" id="KAK8865895.1"/>
    </source>
</evidence>
<keyword evidence="3" id="KW-0012">Acyltransferase</keyword>
<dbReference type="GO" id="GO:0005886">
    <property type="term" value="C:plasma membrane"/>
    <property type="evidence" value="ECO:0007669"/>
    <property type="project" value="TreeGrafter"/>
</dbReference>
<feature type="region of interest" description="Disordered" evidence="4">
    <location>
        <begin position="532"/>
        <end position="555"/>
    </location>
</feature>
<dbReference type="SUPFAM" id="SSF56235">
    <property type="entry name" value="N-terminal nucleophile aminohydrolases (Ntn hydrolases)"/>
    <property type="match status" value="1"/>
</dbReference>
<accession>A0AAW0Z4N5</accession>
<dbReference type="InterPro" id="IPR043137">
    <property type="entry name" value="GGT_ssub_C"/>
</dbReference>
<comment type="catalytic activity">
    <reaction evidence="3">
        <text>an N-terminal (5-L-glutamyl)-[peptide] + an alpha-amino acid = 5-L-glutamyl amino acid + an N-terminal L-alpha-aminoacyl-[peptide]</text>
        <dbReference type="Rhea" id="RHEA:23904"/>
        <dbReference type="Rhea" id="RHEA-COMP:9780"/>
        <dbReference type="Rhea" id="RHEA-COMP:9795"/>
        <dbReference type="ChEBI" id="CHEBI:77644"/>
        <dbReference type="ChEBI" id="CHEBI:78597"/>
        <dbReference type="ChEBI" id="CHEBI:78599"/>
        <dbReference type="ChEBI" id="CHEBI:78608"/>
        <dbReference type="EC" id="2.3.2.2"/>
    </reaction>
</comment>
<dbReference type="KEGG" id="kne:92178302"/>
<dbReference type="InterPro" id="IPR029055">
    <property type="entry name" value="Ntn_hydrolases_N"/>
</dbReference>
<dbReference type="InterPro" id="IPR043138">
    <property type="entry name" value="GGT_lsub"/>
</dbReference>
<organism evidence="5 6">
    <name type="scientific">Kwoniella newhampshirensis</name>
    <dbReference type="NCBI Taxonomy" id="1651941"/>
    <lineage>
        <taxon>Eukaryota</taxon>
        <taxon>Fungi</taxon>
        <taxon>Dikarya</taxon>
        <taxon>Basidiomycota</taxon>
        <taxon>Agaricomycotina</taxon>
        <taxon>Tremellomycetes</taxon>
        <taxon>Tremellales</taxon>
        <taxon>Cryptococcaceae</taxon>
        <taxon>Kwoniella</taxon>
    </lineage>
</organism>
<feature type="binding site" evidence="2">
    <location>
        <position position="445"/>
    </location>
    <ligand>
        <name>L-glutamate</name>
        <dbReference type="ChEBI" id="CHEBI:29985"/>
    </ligand>
</feature>
<comment type="catalytic activity">
    <reaction evidence="3">
        <text>an S-substituted glutathione + H2O = an S-substituted L-cysteinylglycine + L-glutamate</text>
        <dbReference type="Rhea" id="RHEA:59468"/>
        <dbReference type="ChEBI" id="CHEBI:15377"/>
        <dbReference type="ChEBI" id="CHEBI:29985"/>
        <dbReference type="ChEBI" id="CHEBI:90779"/>
        <dbReference type="ChEBI" id="CHEBI:143103"/>
        <dbReference type="EC" id="3.4.19.13"/>
    </reaction>
</comment>
<evidence type="ECO:0000256" key="2">
    <source>
        <dbReference type="PIRSR" id="PIRSR600101-2"/>
    </source>
</evidence>
<dbReference type="GO" id="GO:0006751">
    <property type="term" value="P:glutathione catabolic process"/>
    <property type="evidence" value="ECO:0007669"/>
    <property type="project" value="UniProtKB-UniRule"/>
</dbReference>